<evidence type="ECO:0000256" key="4">
    <source>
        <dbReference type="ARBA" id="ARBA00023136"/>
    </source>
</evidence>
<dbReference type="InParanoid" id="A0A0S2M602"/>
<feature type="transmembrane region" description="Helical" evidence="5">
    <location>
        <begin position="349"/>
        <end position="369"/>
    </location>
</feature>
<evidence type="ECO:0000256" key="5">
    <source>
        <dbReference type="SAM" id="Phobius"/>
    </source>
</evidence>
<dbReference type="PANTHER" id="PTHR31465:SF9">
    <property type="entry name" value="SPHINGOID LONG-CHAIN BASE TRANSPORTER RSB1"/>
    <property type="match status" value="1"/>
</dbReference>
<sequence>MYSQTIQCQKTSPHSCCTPRLALALTTLPGKIITHSFSTTEPVLFLHYLSTVTSYLVTVTPPSPTRTQLPLKRIMSGDDYLNFSPYGYTPTGWVCVTFIILFVVLGCVHTALGVKFKYWIAFPTLIFGCLLEIIGWAGRYWSNQNVLYNPPFLMQIITLIIAPVFFSAWCYTILGMSISTLGQQYSFLRPKWYIIIFVTCDFISLILQAVGGGWAASVDPPTPKMPTNIMVGGIIFQLVSMIAFAGLGVDFMQRAMRRRAYRGREGEEVEMLPSTPDSGTGKEGMYGGYAVARAAKGEKVVRRWRWVMVGTGICSIMIIVRGIYRSVELVQGWDGYFITHEAYQDTLDGIPMIMALLATAVFHPGLFLAPRQGWTSA</sequence>
<gene>
    <name evidence="6" type="ordered locus">CNG03985</name>
</gene>
<proteinExistence type="predicted"/>
<dbReference type="GO" id="GO:0000324">
    <property type="term" value="C:fungal-type vacuole"/>
    <property type="evidence" value="ECO:0000318"/>
    <property type="project" value="GO_Central"/>
</dbReference>
<dbReference type="STRING" id="214684.A0A0S2M602"/>
<evidence type="ECO:0000313" key="7">
    <source>
        <dbReference type="Proteomes" id="UP000002149"/>
    </source>
</evidence>
<name>A0A0S2M602_CRYD1</name>
<feature type="transmembrane region" description="Helical" evidence="5">
    <location>
        <begin position="152"/>
        <end position="171"/>
    </location>
</feature>
<reference evidence="6 7" key="1">
    <citation type="journal article" date="2005" name="Science">
        <title>The genome of the basidiomycetous yeast and human pathogen Cryptococcus neoformans.</title>
        <authorList>
            <person name="Loftus B.J."/>
            <person name="Fung E."/>
            <person name="Roncaglia P."/>
            <person name="Rowley D."/>
            <person name="Amedeo P."/>
            <person name="Bruno D."/>
            <person name="Vamathevan J."/>
            <person name="Miranda M."/>
            <person name="Anderson I.J."/>
            <person name="Fraser J.A."/>
            <person name="Allen J.E."/>
            <person name="Bosdet I.E."/>
            <person name="Brent M.R."/>
            <person name="Chiu R."/>
            <person name="Doering T.L."/>
            <person name="Donlin M.J."/>
            <person name="D'Souza C.A."/>
            <person name="Fox D.S."/>
            <person name="Grinberg V."/>
            <person name="Fu J."/>
            <person name="Fukushima M."/>
            <person name="Haas B.J."/>
            <person name="Huang J.C."/>
            <person name="Janbon G."/>
            <person name="Jones S.J."/>
            <person name="Koo H.L."/>
            <person name="Krzywinski M.I."/>
            <person name="Kwon-Chung J.K."/>
            <person name="Lengeler K.B."/>
            <person name="Maiti R."/>
            <person name="Marra M.A."/>
            <person name="Marra R.E."/>
            <person name="Mathewson C.A."/>
            <person name="Mitchell T.G."/>
            <person name="Pertea M."/>
            <person name="Riggs F.R."/>
            <person name="Salzberg S.L."/>
            <person name="Schein J.E."/>
            <person name="Shvartsbeyn A."/>
            <person name="Shin H."/>
            <person name="Shumway M."/>
            <person name="Specht C.A."/>
            <person name="Suh B.B."/>
            <person name="Tenney A."/>
            <person name="Utterback T.R."/>
            <person name="Wickes B.L."/>
            <person name="Wortman J.R."/>
            <person name="Wye N.H."/>
            <person name="Kronstad J.W."/>
            <person name="Lodge J.K."/>
            <person name="Heitman J."/>
            <person name="Davis R.W."/>
            <person name="Fraser C.M."/>
            <person name="Hyman R.W."/>
        </authorList>
    </citation>
    <scope>NUCLEOTIDE SEQUENCE [LARGE SCALE GENOMIC DNA]</scope>
    <source>
        <strain evidence="7">JEC21 / ATCC MYA-565</strain>
    </source>
</reference>
<evidence type="ECO:0000256" key="3">
    <source>
        <dbReference type="ARBA" id="ARBA00022989"/>
    </source>
</evidence>
<dbReference type="PANTHER" id="PTHR31465">
    <property type="entry name" value="PROTEIN RTA1-RELATED"/>
    <property type="match status" value="1"/>
</dbReference>
<dbReference type="PaxDb" id="214684-A0A0S2M602"/>
<feature type="transmembrane region" description="Helical" evidence="5">
    <location>
        <begin position="229"/>
        <end position="252"/>
    </location>
</feature>
<dbReference type="Proteomes" id="UP000002149">
    <property type="component" value="Chromosome 7"/>
</dbReference>
<evidence type="ECO:0000256" key="2">
    <source>
        <dbReference type="ARBA" id="ARBA00022692"/>
    </source>
</evidence>
<feature type="transmembrane region" description="Helical" evidence="5">
    <location>
        <begin position="91"/>
        <end position="112"/>
    </location>
</feature>
<dbReference type="GeneID" id="36392961"/>
<keyword evidence="4 5" id="KW-0472">Membrane</keyword>
<keyword evidence="7" id="KW-1185">Reference proteome</keyword>
<dbReference type="RefSeq" id="XP_024514570.1">
    <property type="nucleotide sequence ID" value="XM_024658651.1"/>
</dbReference>
<keyword evidence="2 5" id="KW-0812">Transmembrane</keyword>
<feature type="transmembrane region" description="Helical" evidence="5">
    <location>
        <begin position="306"/>
        <end position="324"/>
    </location>
</feature>
<dbReference type="GO" id="GO:0005886">
    <property type="term" value="C:plasma membrane"/>
    <property type="evidence" value="ECO:0000318"/>
    <property type="project" value="GO_Central"/>
</dbReference>
<protein>
    <submittedName>
        <fullName evidence="6">Uncharacterized protein</fullName>
    </submittedName>
</protein>
<keyword evidence="3 5" id="KW-1133">Transmembrane helix</keyword>
<comment type="subcellular location">
    <subcellularLocation>
        <location evidence="1">Membrane</location>
        <topology evidence="1">Multi-pass membrane protein</topology>
    </subcellularLocation>
</comment>
<organism evidence="6 7">
    <name type="scientific">Cryptococcus deneoformans (strain JEC21 / ATCC MYA-565)</name>
    <name type="common">Cryptococcus neoformans var. neoformans serotype D</name>
    <dbReference type="NCBI Taxonomy" id="214684"/>
    <lineage>
        <taxon>Eukaryota</taxon>
        <taxon>Fungi</taxon>
        <taxon>Dikarya</taxon>
        <taxon>Basidiomycota</taxon>
        <taxon>Agaricomycotina</taxon>
        <taxon>Tremellomycetes</taxon>
        <taxon>Tremellales</taxon>
        <taxon>Cryptococcaceae</taxon>
        <taxon>Cryptococcus</taxon>
        <taxon>Cryptococcus neoformans species complex</taxon>
    </lineage>
</organism>
<dbReference type="FunCoup" id="A0A0S2M602">
    <property type="interactions" value="28"/>
</dbReference>
<dbReference type="Pfam" id="PF04479">
    <property type="entry name" value="RTA1"/>
    <property type="match status" value="1"/>
</dbReference>
<dbReference type="KEGG" id="cne:CNG03985"/>
<dbReference type="AlphaFoldDB" id="A0A0S2M602"/>
<dbReference type="VEuPathDB" id="FungiDB:CNG03985"/>
<feature type="transmembrane region" description="Helical" evidence="5">
    <location>
        <begin position="192"/>
        <end position="217"/>
    </location>
</feature>
<evidence type="ECO:0000256" key="1">
    <source>
        <dbReference type="ARBA" id="ARBA00004141"/>
    </source>
</evidence>
<evidence type="ECO:0000313" key="6">
    <source>
        <dbReference type="EMBL" id="ALO69312.1"/>
    </source>
</evidence>
<dbReference type="EMBL" id="AE017347">
    <property type="protein sequence ID" value="ALO69312.1"/>
    <property type="molecule type" value="Genomic_DNA"/>
</dbReference>
<dbReference type="InterPro" id="IPR007568">
    <property type="entry name" value="RTA1"/>
</dbReference>
<dbReference type="OrthoDB" id="2574219at2759"/>
<feature type="transmembrane region" description="Helical" evidence="5">
    <location>
        <begin position="119"/>
        <end position="140"/>
    </location>
</feature>
<accession>A0A0S2M602</accession>